<dbReference type="Proteomes" id="UP000693970">
    <property type="component" value="Unassembled WGS sequence"/>
</dbReference>
<reference evidence="1" key="2">
    <citation type="submission" date="2021-04" db="EMBL/GenBank/DDBJ databases">
        <authorList>
            <person name="Podell S."/>
        </authorList>
    </citation>
    <scope>NUCLEOTIDE SEQUENCE</scope>
    <source>
        <strain evidence="1">Hildebrandi</strain>
    </source>
</reference>
<reference evidence="1" key="1">
    <citation type="journal article" date="2021" name="Sci. Rep.">
        <title>Diploid genomic architecture of Nitzschia inconspicua, an elite biomass production diatom.</title>
        <authorList>
            <person name="Oliver A."/>
            <person name="Podell S."/>
            <person name="Pinowska A."/>
            <person name="Traller J.C."/>
            <person name="Smith S.R."/>
            <person name="McClure R."/>
            <person name="Beliaev A."/>
            <person name="Bohutskyi P."/>
            <person name="Hill E.A."/>
            <person name="Rabines A."/>
            <person name="Zheng H."/>
            <person name="Allen L.Z."/>
            <person name="Kuo A."/>
            <person name="Grigoriev I.V."/>
            <person name="Allen A.E."/>
            <person name="Hazlebeck D."/>
            <person name="Allen E.E."/>
        </authorList>
    </citation>
    <scope>NUCLEOTIDE SEQUENCE</scope>
    <source>
        <strain evidence="1">Hildebrandi</strain>
    </source>
</reference>
<dbReference type="EMBL" id="JAGRRH010000022">
    <property type="protein sequence ID" value="KAG7344741.1"/>
    <property type="molecule type" value="Genomic_DNA"/>
</dbReference>
<gene>
    <name evidence="1" type="ORF">IV203_032272</name>
</gene>
<comment type="caution">
    <text evidence="1">The sequence shown here is derived from an EMBL/GenBank/DDBJ whole genome shotgun (WGS) entry which is preliminary data.</text>
</comment>
<organism evidence="1 2">
    <name type="scientific">Nitzschia inconspicua</name>
    <dbReference type="NCBI Taxonomy" id="303405"/>
    <lineage>
        <taxon>Eukaryota</taxon>
        <taxon>Sar</taxon>
        <taxon>Stramenopiles</taxon>
        <taxon>Ochrophyta</taxon>
        <taxon>Bacillariophyta</taxon>
        <taxon>Bacillariophyceae</taxon>
        <taxon>Bacillariophycidae</taxon>
        <taxon>Bacillariales</taxon>
        <taxon>Bacillariaceae</taxon>
        <taxon>Nitzschia</taxon>
    </lineage>
</organism>
<proteinExistence type="predicted"/>
<dbReference type="AlphaFoldDB" id="A0A9K3PF99"/>
<sequence length="312" mass="34492">MRLSIAAASILATAKSRQSSFFHSTTVNSQDRGVWNEARHGQLVQTLRHHPSQAFQHRKASAASKGRRLTNIEHADSALGGICVDKMAHSKARQLQYEDEEMLLLEVLDEYDLSHETCTTITTTRDNETKQFEYCMTYSDDLSCSLEIDGIECSSCTMKEDSFRTSVDCRNTRLGRMDDDFVTLNLEEEAKLYFLYQAMPCSERCNFCDGDALSTNEEVTVTSNVRQNSCVGEYLADLVAGSTDSSFCERMRLLAEEPCECQDPLIPTQDQRIPTLSPTTLPIASTVAGSQAKSFGLSIAAAVASACLLGIQ</sequence>
<evidence type="ECO:0000313" key="2">
    <source>
        <dbReference type="Proteomes" id="UP000693970"/>
    </source>
</evidence>
<name>A0A9K3PF99_9STRA</name>
<evidence type="ECO:0000313" key="1">
    <source>
        <dbReference type="EMBL" id="KAG7344741.1"/>
    </source>
</evidence>
<accession>A0A9K3PF99</accession>
<protein>
    <submittedName>
        <fullName evidence="1">Uncharacterized protein</fullName>
    </submittedName>
</protein>
<keyword evidence="2" id="KW-1185">Reference proteome</keyword>